<evidence type="ECO:0000259" key="2">
    <source>
        <dbReference type="Pfam" id="PF06808"/>
    </source>
</evidence>
<feature type="domain" description="TRAP C4-dicarboxylate transport system permease DctM subunit" evidence="2">
    <location>
        <begin position="150"/>
        <end position="597"/>
    </location>
</feature>
<evidence type="ECO:0000313" key="3">
    <source>
        <dbReference type="EMBL" id="MDW0117041.1"/>
    </source>
</evidence>
<feature type="transmembrane region" description="Helical" evidence="1">
    <location>
        <begin position="47"/>
        <end position="68"/>
    </location>
</feature>
<protein>
    <submittedName>
        <fullName evidence="3">TRAP transporter permease</fullName>
    </submittedName>
</protein>
<feature type="transmembrane region" description="Helical" evidence="1">
    <location>
        <begin position="634"/>
        <end position="664"/>
    </location>
</feature>
<feature type="transmembrane region" description="Helical" evidence="1">
    <location>
        <begin position="138"/>
        <end position="154"/>
    </location>
</feature>
<evidence type="ECO:0000256" key="1">
    <source>
        <dbReference type="SAM" id="Phobius"/>
    </source>
</evidence>
<name>A0AAW9AD23_9BACL</name>
<keyword evidence="1" id="KW-0812">Transmembrane</keyword>
<feature type="transmembrane region" description="Helical" evidence="1">
    <location>
        <begin position="399"/>
        <end position="415"/>
    </location>
</feature>
<feature type="transmembrane region" description="Helical" evidence="1">
    <location>
        <begin position="467"/>
        <end position="489"/>
    </location>
</feature>
<proteinExistence type="predicted"/>
<dbReference type="Pfam" id="PF06808">
    <property type="entry name" value="DctM"/>
    <property type="match status" value="1"/>
</dbReference>
<feature type="transmembrane region" description="Helical" evidence="1">
    <location>
        <begin position="601"/>
        <end position="625"/>
    </location>
</feature>
<sequence>MAKDKKQKEKIQLNSEVESNEMLTEEQQLEILQKYDPESNTRNVKGVFKIIVFVGLLAFSLFQLYTSIGTPYTAYIQRSIHLGFALSLIFILFPARKKPGVKKDKVPFYDIILSLVAIAVGLYWPLFYGDLIGRVGRVSDWDLLIGIAAVLLTLEAARRAVGLPITIIASVFLVYAFFGRYFPGFLAHRGQDIKSIVQLMFYTTDGILGTPISVSATFIFVFLLFGAFLVKTGVGNYFNDLAVVLAGRLTGGPAKVAIFSSALQGTISGSSVANVVGSGSYTIPMMKKLGYRKEFAGGVEAAASTGGQIMPPIMGAAAFLMVEFIGGVTYWEIAKAAAIPALLYFTGIWIMTHFEAKRVGLKGMSEDQMPDRKATLKKIYLLLPILGIILFLLLGIPTMKAALLGIVLTLVVSFFDKSTRLGFKDIIMALVDGARTALAVAAATACAGIIVGVVVKTGLGLSLANGLVSAAGGNILLTLIFTMLAALVLGMGSPTTANYVITSTIAAPAIILLLMGGEMGPGTTVPLVVAISAHLFVFYFGIIADITPPVALAAFAASGISGGDPIKTGVVSSKLAIAAFIIPYMFVFNPAMLMIDASFLEIIWVVFTAIVGMIAIGAGMIGYWYRKCNWLERIIIVATGLLLIFPETITDIVGLILFVILWAIQWKTKGNDDKNKVAVAS</sequence>
<feature type="transmembrane region" description="Helical" evidence="1">
    <location>
        <begin position="375"/>
        <end position="393"/>
    </location>
</feature>
<feature type="transmembrane region" description="Helical" evidence="1">
    <location>
        <begin position="74"/>
        <end position="95"/>
    </location>
</feature>
<comment type="caution">
    <text evidence="3">The sequence shown here is derived from an EMBL/GenBank/DDBJ whole genome shotgun (WGS) entry which is preliminary data.</text>
</comment>
<dbReference type="NCBIfam" id="TIGR02123">
    <property type="entry name" value="TRAP_fused"/>
    <property type="match status" value="1"/>
</dbReference>
<keyword evidence="1" id="KW-0472">Membrane</keyword>
<dbReference type="Proteomes" id="UP001271648">
    <property type="component" value="Unassembled WGS sequence"/>
</dbReference>
<feature type="transmembrane region" description="Helical" evidence="1">
    <location>
        <begin position="107"/>
        <end position="126"/>
    </location>
</feature>
<feature type="transmembrane region" description="Helical" evidence="1">
    <location>
        <begin position="161"/>
        <end position="178"/>
    </location>
</feature>
<dbReference type="AlphaFoldDB" id="A0AAW9AD23"/>
<dbReference type="PANTHER" id="PTHR43849:SF2">
    <property type="entry name" value="BLL3936 PROTEIN"/>
    <property type="match status" value="1"/>
</dbReference>
<reference evidence="3 4" key="1">
    <citation type="submission" date="2023-06" db="EMBL/GenBank/DDBJ databases">
        <title>Sporosarcina sp. nov., isolated from Korean traditional fermented seafood 'Jeotgal'.</title>
        <authorList>
            <person name="Yang A.I."/>
            <person name="Shin N.-R."/>
        </authorList>
    </citation>
    <scope>NUCLEOTIDE SEQUENCE [LARGE SCALE GENOMIC DNA]</scope>
    <source>
        <strain evidence="3 4">KCTC43456</strain>
    </source>
</reference>
<dbReference type="Pfam" id="PF11874">
    <property type="entry name" value="DUF3394"/>
    <property type="match status" value="1"/>
</dbReference>
<feature type="transmembrane region" description="Helical" evidence="1">
    <location>
        <begin position="207"/>
        <end position="230"/>
    </location>
</feature>
<evidence type="ECO:0000313" key="4">
    <source>
        <dbReference type="Proteomes" id="UP001271648"/>
    </source>
</evidence>
<accession>A0AAW9AD23</accession>
<dbReference type="RefSeq" id="WP_283732578.1">
    <property type="nucleotide sequence ID" value="NZ_CP125968.1"/>
</dbReference>
<feature type="transmembrane region" description="Helical" evidence="1">
    <location>
        <begin position="496"/>
        <end position="515"/>
    </location>
</feature>
<keyword evidence="4" id="KW-1185">Reference proteome</keyword>
<dbReference type="InterPro" id="IPR010656">
    <property type="entry name" value="DctM"/>
</dbReference>
<dbReference type="InterPro" id="IPR021814">
    <property type="entry name" value="DUF3394"/>
</dbReference>
<gene>
    <name evidence="3" type="ORF">QTL97_08850</name>
</gene>
<organism evidence="3 4">
    <name type="scientific">Sporosarcina thermotolerans</name>
    <dbReference type="NCBI Taxonomy" id="633404"/>
    <lineage>
        <taxon>Bacteria</taxon>
        <taxon>Bacillati</taxon>
        <taxon>Bacillota</taxon>
        <taxon>Bacilli</taxon>
        <taxon>Bacillales</taxon>
        <taxon>Caryophanaceae</taxon>
        <taxon>Sporosarcina</taxon>
    </lineage>
</organism>
<dbReference type="PANTHER" id="PTHR43849">
    <property type="entry name" value="BLL3936 PROTEIN"/>
    <property type="match status" value="1"/>
</dbReference>
<keyword evidence="1" id="KW-1133">Transmembrane helix</keyword>
<feature type="transmembrane region" description="Helical" evidence="1">
    <location>
        <begin position="575"/>
        <end position="595"/>
    </location>
</feature>
<dbReference type="EMBL" id="JAUBDJ010000004">
    <property type="protein sequence ID" value="MDW0117041.1"/>
    <property type="molecule type" value="Genomic_DNA"/>
</dbReference>
<feature type="transmembrane region" description="Helical" evidence="1">
    <location>
        <begin position="436"/>
        <end position="455"/>
    </location>
</feature>
<dbReference type="InterPro" id="IPR011853">
    <property type="entry name" value="TRAP_DctM-Dct_fused"/>
</dbReference>
<feature type="transmembrane region" description="Helical" evidence="1">
    <location>
        <begin position="527"/>
        <end position="555"/>
    </location>
</feature>
<feature type="transmembrane region" description="Helical" evidence="1">
    <location>
        <begin position="337"/>
        <end position="354"/>
    </location>
</feature>